<dbReference type="SUPFAM" id="SSF46955">
    <property type="entry name" value="Putative DNA-binding domain"/>
    <property type="match status" value="2"/>
</dbReference>
<dbReference type="InterPro" id="IPR005121">
    <property type="entry name" value="Fdx_antiC-bd"/>
</dbReference>
<dbReference type="SMART" id="SM00874">
    <property type="entry name" value="B5"/>
    <property type="match status" value="1"/>
</dbReference>
<dbReference type="GO" id="GO:0005524">
    <property type="term" value="F:ATP binding"/>
    <property type="evidence" value="ECO:0007669"/>
    <property type="project" value="UniProtKB-KW"/>
</dbReference>
<evidence type="ECO:0000256" key="2">
    <source>
        <dbReference type="ARBA" id="ARBA00012814"/>
    </source>
</evidence>
<proteinExistence type="predicted"/>
<dbReference type="SUPFAM" id="SSF54991">
    <property type="entry name" value="Anticodon-binding domain of PheRS"/>
    <property type="match status" value="1"/>
</dbReference>
<dbReference type="Gene3D" id="3.30.70.380">
    <property type="entry name" value="Ferrodoxin-fold anticodon-binding domain"/>
    <property type="match status" value="1"/>
</dbReference>
<evidence type="ECO:0000256" key="1">
    <source>
        <dbReference type="ARBA" id="ARBA00001946"/>
    </source>
</evidence>
<evidence type="ECO:0000256" key="6">
    <source>
        <dbReference type="ARBA" id="ARBA00022840"/>
    </source>
</evidence>
<comment type="cofactor">
    <cofactor evidence="1">
        <name>Mg(2+)</name>
        <dbReference type="ChEBI" id="CHEBI:18420"/>
    </cofactor>
</comment>
<keyword evidence="8" id="KW-0648">Protein biosynthesis</keyword>
<dbReference type="PANTHER" id="PTHR10947:SF0">
    <property type="entry name" value="PHENYLALANINE--TRNA LIGASE BETA SUBUNIT"/>
    <property type="match status" value="1"/>
</dbReference>
<dbReference type="SUPFAM" id="SSF55681">
    <property type="entry name" value="Class II aaRS and biotin synthetases"/>
    <property type="match status" value="1"/>
</dbReference>
<dbReference type="Pfam" id="PF03484">
    <property type="entry name" value="B5"/>
    <property type="match status" value="1"/>
</dbReference>
<keyword evidence="4" id="KW-0479">Metal-binding</keyword>
<dbReference type="Pfam" id="PF03147">
    <property type="entry name" value="FDX-ACB"/>
    <property type="match status" value="1"/>
</dbReference>
<accession>A0A1Z1MIK3</accession>
<reference evidence="12" key="1">
    <citation type="journal article" date="2017" name="J. Phycol.">
        <title>Analysis of chloroplast genomes and a supermatrix inform reclassification of the Rhodomelaceae (Rhodophyta).</title>
        <authorList>
            <person name="Diaz-Tapia P."/>
            <person name="Maggs C.A."/>
            <person name="West J.A."/>
            <person name="Verbruggen H."/>
        </authorList>
    </citation>
    <scope>NUCLEOTIDE SEQUENCE</scope>
    <source>
        <strain evidence="12">PD931</strain>
    </source>
</reference>
<dbReference type="InterPro" id="IPR005147">
    <property type="entry name" value="tRNA_synthase_B5-dom"/>
</dbReference>
<evidence type="ECO:0000256" key="3">
    <source>
        <dbReference type="ARBA" id="ARBA00022598"/>
    </source>
</evidence>
<dbReference type="RefSeq" id="YP_009396697.1">
    <property type="nucleotide sequence ID" value="NC_035283.1"/>
</dbReference>
<dbReference type="GO" id="GO:0003723">
    <property type="term" value="F:RNA binding"/>
    <property type="evidence" value="ECO:0007669"/>
    <property type="project" value="InterPro"/>
</dbReference>
<keyword evidence="12" id="KW-0934">Plastid</keyword>
<geneLocation type="chloroplast" evidence="12"/>
<keyword evidence="5" id="KW-0547">Nucleotide-binding</keyword>
<dbReference type="AlphaFoldDB" id="A0A1Z1MIK3"/>
<feature type="domain" description="B5" evidence="11">
    <location>
        <begin position="243"/>
        <end position="328"/>
    </location>
</feature>
<dbReference type="Gene3D" id="3.30.930.10">
    <property type="entry name" value="Bira Bifunctional Protein, Domain 2"/>
    <property type="match status" value="1"/>
</dbReference>
<keyword evidence="7" id="KW-0460">Magnesium</keyword>
<dbReference type="SMART" id="SM00896">
    <property type="entry name" value="FDX-ACB"/>
    <property type="match status" value="1"/>
</dbReference>
<dbReference type="Pfam" id="PF17759">
    <property type="entry name" value="tRNA_synthFbeta"/>
    <property type="match status" value="1"/>
</dbReference>
<dbReference type="InterPro" id="IPR041616">
    <property type="entry name" value="PheRS_beta_core"/>
</dbReference>
<dbReference type="InterPro" id="IPR045864">
    <property type="entry name" value="aa-tRNA-synth_II/BPL/LPL"/>
</dbReference>
<evidence type="ECO:0000313" key="12">
    <source>
        <dbReference type="EMBL" id="ARW65883.1"/>
    </source>
</evidence>
<dbReference type="PROSITE" id="PS51447">
    <property type="entry name" value="FDX_ACB"/>
    <property type="match status" value="1"/>
</dbReference>
<evidence type="ECO:0000256" key="4">
    <source>
        <dbReference type="ARBA" id="ARBA00022723"/>
    </source>
</evidence>
<keyword evidence="9" id="KW-0030">Aminoacyl-tRNA synthetase</keyword>
<evidence type="ECO:0000259" key="11">
    <source>
        <dbReference type="PROSITE" id="PS51483"/>
    </source>
</evidence>
<dbReference type="PANTHER" id="PTHR10947">
    <property type="entry name" value="PHENYLALANYL-TRNA SYNTHETASE BETA CHAIN AND LEUCINE-RICH REPEAT-CONTAINING PROTEIN 47"/>
    <property type="match status" value="1"/>
</dbReference>
<dbReference type="GO" id="GO:0004826">
    <property type="term" value="F:phenylalanine-tRNA ligase activity"/>
    <property type="evidence" value="ECO:0007669"/>
    <property type="project" value="UniProtKB-EC"/>
</dbReference>
<evidence type="ECO:0000256" key="8">
    <source>
        <dbReference type="ARBA" id="ARBA00022917"/>
    </source>
</evidence>
<dbReference type="GO" id="GO:0000287">
    <property type="term" value="F:magnesium ion binding"/>
    <property type="evidence" value="ECO:0007669"/>
    <property type="project" value="InterPro"/>
</dbReference>
<dbReference type="GeneID" id="33358933"/>
<sequence>MKFSWQLINNFIKVQETKFKEIEDTLILSGIEIENIEEINDDKILDLSITTNRKEINSAFSLAREICILTNTKMKVIPIKLKLKEQVKSQLIDRKNTQVNYIRIHIISEKIDIKTPQWILNQLKLNEITEENTLKNIQKYIQIKWGQTFNIITIEDSKKVTLENKLKAYQKIIKSVINKKKVHHQKLQLIIFTTEEQEIERNFNNYDKNEFYENYYIDTLKIIKTIYKDTIGKYQENYRIFKLTKHKINLKQNTINQWLGSIKNQQIKFLTVTNTKKILGKLLFSPEYIRTKKLFTLQIPSYRSHDLKRDIDIIEEIGKIYGFKNFHSLPKNNKNTGNRSKNLINVKNIREALRNLGINEVINCSLTLNKYYKKNTLTIHNPISKDQKELRTNIAEGLIKNYQHHIKYSTKNLFIFEIGKTFQREKHTNNFLEKKHLGGLICATEYSRQSWLEKPTEIQLLHVKGLIKLFMKKINAKVKLQYILNTTKKHSISELLIKSNQIGIYDTKSNNIVGIIGELSQKNLIKPQKKLHRVYLFEMNLKDLIKCITLKKHLNYRKKLYSEYPSIVRDISVLVKKNEYVKDIKEKIYNIDYKFIESVKIFNEYTKDTISQERSIGIRITYRSFEKTLTTKDIKEINRKIDNILHIYTQRNDHS</sequence>
<dbReference type="PROSITE" id="PS51483">
    <property type="entry name" value="B5"/>
    <property type="match status" value="1"/>
</dbReference>
<keyword evidence="6" id="KW-0067">ATP-binding</keyword>
<evidence type="ECO:0000256" key="7">
    <source>
        <dbReference type="ARBA" id="ARBA00022842"/>
    </source>
</evidence>
<dbReference type="InterPro" id="IPR045060">
    <property type="entry name" value="Phe-tRNA-ligase_IIc_bsu"/>
</dbReference>
<dbReference type="EMBL" id="MF101439">
    <property type="protein sequence ID" value="ARW65883.1"/>
    <property type="molecule type" value="Genomic_DNA"/>
</dbReference>
<name>A0A1Z1MIK3_9FLOR</name>
<evidence type="ECO:0000256" key="9">
    <source>
        <dbReference type="ARBA" id="ARBA00023146"/>
    </source>
</evidence>
<dbReference type="GO" id="GO:0009328">
    <property type="term" value="C:phenylalanine-tRNA ligase complex"/>
    <property type="evidence" value="ECO:0007669"/>
    <property type="project" value="TreeGrafter"/>
</dbReference>
<dbReference type="EC" id="6.1.1.20" evidence="2"/>
<dbReference type="InterPro" id="IPR036690">
    <property type="entry name" value="Fdx_antiC-bd_sf"/>
</dbReference>
<protein>
    <recommendedName>
        <fullName evidence="2">phenylalanine--tRNA ligase</fullName>
        <ecNumber evidence="2">6.1.1.20</ecNumber>
    </recommendedName>
</protein>
<evidence type="ECO:0000259" key="10">
    <source>
        <dbReference type="PROSITE" id="PS51447"/>
    </source>
</evidence>
<dbReference type="InterPro" id="IPR009061">
    <property type="entry name" value="DNA-bd_dom_put_sf"/>
</dbReference>
<feature type="domain" description="FDX-ACB" evidence="10">
    <location>
        <begin position="562"/>
        <end position="655"/>
    </location>
</feature>
<organism evidence="12">
    <name type="scientific">Vertebrata australis</name>
    <dbReference type="NCBI Taxonomy" id="1967852"/>
    <lineage>
        <taxon>Eukaryota</taxon>
        <taxon>Rhodophyta</taxon>
        <taxon>Florideophyceae</taxon>
        <taxon>Rhodymeniophycidae</taxon>
        <taxon>Ceramiales</taxon>
        <taxon>Rhodomelaceae</taxon>
        <taxon>Polysiphonioideae</taxon>
        <taxon>Vertebrata</taxon>
    </lineage>
</organism>
<dbReference type="GO" id="GO:0006432">
    <property type="term" value="P:phenylalanyl-tRNA aminoacylation"/>
    <property type="evidence" value="ECO:0007669"/>
    <property type="project" value="InterPro"/>
</dbReference>
<keyword evidence="3 12" id="KW-0436">Ligase</keyword>
<gene>
    <name evidence="12" type="primary">syfB</name>
</gene>
<evidence type="ECO:0000256" key="5">
    <source>
        <dbReference type="ARBA" id="ARBA00022741"/>
    </source>
</evidence>
<dbReference type="Gene3D" id="3.30.56.10">
    <property type="match status" value="2"/>
</dbReference>
<keyword evidence="12" id="KW-0150">Chloroplast</keyword>